<evidence type="ECO:0000256" key="5">
    <source>
        <dbReference type="ARBA" id="ARBA00035351"/>
    </source>
</evidence>
<keyword evidence="2" id="KW-0689">Ribosomal protein</keyword>
<dbReference type="GO" id="GO:0003735">
    <property type="term" value="F:structural constituent of ribosome"/>
    <property type="evidence" value="ECO:0007669"/>
    <property type="project" value="InterPro"/>
</dbReference>
<organism evidence="8 9">
    <name type="scientific">Vombatus ursinus</name>
    <name type="common">Common wombat</name>
    <dbReference type="NCBI Taxonomy" id="29139"/>
    <lineage>
        <taxon>Eukaryota</taxon>
        <taxon>Metazoa</taxon>
        <taxon>Chordata</taxon>
        <taxon>Craniata</taxon>
        <taxon>Vertebrata</taxon>
        <taxon>Euteleostomi</taxon>
        <taxon>Mammalia</taxon>
        <taxon>Metatheria</taxon>
        <taxon>Diprotodontia</taxon>
        <taxon>Vombatidae</taxon>
        <taxon>Vombatus</taxon>
    </lineage>
</organism>
<dbReference type="GeneTree" id="ENSGT00390000003682"/>
<dbReference type="Ensembl" id="ENSVURT00010005748.1">
    <property type="protein sequence ID" value="ENSVURP00010005073.1"/>
    <property type="gene ID" value="ENSVURG00010003985.1"/>
</dbReference>
<keyword evidence="9" id="KW-1185">Reference proteome</keyword>
<evidence type="ECO:0000256" key="4">
    <source>
        <dbReference type="ARBA" id="ARBA00035233"/>
    </source>
</evidence>
<dbReference type="GO" id="GO:0002181">
    <property type="term" value="P:cytoplasmic translation"/>
    <property type="evidence" value="ECO:0007669"/>
    <property type="project" value="TreeGrafter"/>
</dbReference>
<dbReference type="PANTHER" id="PTHR10715:SF0">
    <property type="entry name" value="LARGE RIBOSOMAL SUBUNIT PROTEIN EL6"/>
    <property type="match status" value="1"/>
</dbReference>
<dbReference type="FunFam" id="2.30.30.30:FF:000014">
    <property type="entry name" value="60S ribosomal protein L6"/>
    <property type="match status" value="1"/>
</dbReference>
<dbReference type="GO" id="GO:0022625">
    <property type="term" value="C:cytosolic large ribosomal subunit"/>
    <property type="evidence" value="ECO:0007669"/>
    <property type="project" value="TreeGrafter"/>
</dbReference>
<dbReference type="Gene3D" id="2.30.30.30">
    <property type="match status" value="1"/>
</dbReference>
<dbReference type="OMA" id="KLWASIT"/>
<comment type="subunit">
    <text evidence="6">Component of the large ribosomal subunit. May bind IPO9 with low affinity.</text>
</comment>
<feature type="region of interest" description="Disordered" evidence="7">
    <location>
        <begin position="8"/>
        <end position="44"/>
    </location>
</feature>
<dbReference type="CDD" id="cd13156">
    <property type="entry name" value="KOW_RPL6"/>
    <property type="match status" value="1"/>
</dbReference>
<evidence type="ECO:0000313" key="9">
    <source>
        <dbReference type="Proteomes" id="UP000314987"/>
    </source>
</evidence>
<dbReference type="InterPro" id="IPR041997">
    <property type="entry name" value="Ribosomal_eL6_KOW"/>
</dbReference>
<keyword evidence="3" id="KW-0687">Ribonucleoprotein</keyword>
<accession>A0A4X2JZG5</accession>
<reference evidence="8" key="2">
    <citation type="submission" date="2025-08" db="UniProtKB">
        <authorList>
            <consortium name="Ensembl"/>
        </authorList>
    </citation>
    <scope>IDENTIFICATION</scope>
</reference>
<feature type="compositionally biased region" description="Basic and acidic residues" evidence="7">
    <location>
        <begin position="23"/>
        <end position="42"/>
    </location>
</feature>
<evidence type="ECO:0000256" key="7">
    <source>
        <dbReference type="SAM" id="MobiDB-lite"/>
    </source>
</evidence>
<sequence length="265" mass="30938">MYTKRILFPFSQDGRQKPLKATKGKEGPKGEKQEGRCGEKPQKHCSRNPVLRVMYKWKYAAPETRIERKKKESCLLLSQSQLVIRKMLRYYSSEDVPGKLLSHGKKPFIQHVRRLIKWSHDILGTVLIMLTGCHRGKRVVFLKQLASGLLLVTGPLTINHVPLRRTHQKFVIATSTRVNLSSVKIPNHLTDAYFKKKRLCKPRHQEREIFDPEKEKYEIMEQRKADQETVDSQILPQIKKIPRLCGYLHSVFSLSNRVYSHKLVF</sequence>
<dbReference type="AlphaFoldDB" id="A0A4X2JZG5"/>
<evidence type="ECO:0000256" key="1">
    <source>
        <dbReference type="ARBA" id="ARBA00010592"/>
    </source>
</evidence>
<dbReference type="SUPFAM" id="SSF50104">
    <property type="entry name" value="Translation proteins SH3-like domain"/>
    <property type="match status" value="1"/>
</dbReference>
<dbReference type="InterPro" id="IPR008991">
    <property type="entry name" value="Translation_prot_SH3-like_sf"/>
</dbReference>
<dbReference type="PANTHER" id="PTHR10715">
    <property type="entry name" value="60S RIBOSOMAL PROTEIN L6"/>
    <property type="match status" value="1"/>
</dbReference>
<dbReference type="GO" id="GO:0003723">
    <property type="term" value="F:RNA binding"/>
    <property type="evidence" value="ECO:0007669"/>
    <property type="project" value="TreeGrafter"/>
</dbReference>
<evidence type="ECO:0000256" key="2">
    <source>
        <dbReference type="ARBA" id="ARBA00022980"/>
    </source>
</evidence>
<dbReference type="InterPro" id="IPR000915">
    <property type="entry name" value="60S_ribosomal_eL6"/>
</dbReference>
<proteinExistence type="inferred from homology"/>
<evidence type="ECO:0000256" key="3">
    <source>
        <dbReference type="ARBA" id="ARBA00023274"/>
    </source>
</evidence>
<dbReference type="STRING" id="29139.ENSVURP00010005073"/>
<dbReference type="InterPro" id="IPR014722">
    <property type="entry name" value="Rib_uL2_dom2"/>
</dbReference>
<comment type="similarity">
    <text evidence="1">Belongs to the eukaryotic ribosomal protein eL6 family.</text>
</comment>
<dbReference type="Proteomes" id="UP000314987">
    <property type="component" value="Unassembled WGS sequence"/>
</dbReference>
<name>A0A4X2JZG5_VOMUR</name>
<dbReference type="GO" id="GO:0000027">
    <property type="term" value="P:ribosomal large subunit assembly"/>
    <property type="evidence" value="ECO:0007669"/>
    <property type="project" value="TreeGrafter"/>
</dbReference>
<dbReference type="Pfam" id="PF01159">
    <property type="entry name" value="Ribosomal_L6e"/>
    <property type="match status" value="1"/>
</dbReference>
<reference evidence="8" key="3">
    <citation type="submission" date="2025-09" db="UniProtKB">
        <authorList>
            <consortium name="Ensembl"/>
        </authorList>
    </citation>
    <scope>IDENTIFICATION</scope>
</reference>
<reference evidence="9" key="1">
    <citation type="submission" date="2018-12" db="EMBL/GenBank/DDBJ databases">
        <authorList>
            <person name="Yazar S."/>
        </authorList>
    </citation>
    <scope>NUCLEOTIDE SEQUENCE [LARGE SCALE GENOMIC DNA]</scope>
</reference>
<evidence type="ECO:0000256" key="6">
    <source>
        <dbReference type="ARBA" id="ARBA00046388"/>
    </source>
</evidence>
<protein>
    <recommendedName>
        <fullName evidence="4">Large ribosomal subunit protein eL6</fullName>
    </recommendedName>
    <alternativeName>
        <fullName evidence="5">60S ribosomal protein L6</fullName>
    </alternativeName>
</protein>
<evidence type="ECO:0000313" key="8">
    <source>
        <dbReference type="Ensembl" id="ENSVURP00010005073.1"/>
    </source>
</evidence>